<organism evidence="6 7">
    <name type="scientific">Oryctolagus cuniculus</name>
    <name type="common">Rabbit</name>
    <dbReference type="NCBI Taxonomy" id="9986"/>
    <lineage>
        <taxon>Eukaryota</taxon>
        <taxon>Metazoa</taxon>
        <taxon>Chordata</taxon>
        <taxon>Craniata</taxon>
        <taxon>Vertebrata</taxon>
        <taxon>Euteleostomi</taxon>
        <taxon>Mammalia</taxon>
        <taxon>Eutheria</taxon>
        <taxon>Euarchontoglires</taxon>
        <taxon>Glires</taxon>
        <taxon>Lagomorpha</taxon>
        <taxon>Leporidae</taxon>
        <taxon>Oryctolagus</taxon>
    </lineage>
</organism>
<feature type="domain" description="Peptidase C1A papain C-terminal" evidence="4">
    <location>
        <begin position="114"/>
        <end position="332"/>
    </location>
</feature>
<dbReference type="OrthoDB" id="10253408at2759"/>
<evidence type="ECO:0000313" key="6">
    <source>
        <dbReference type="Ensembl" id="ENSOCUP00000026218.2"/>
    </source>
</evidence>
<proteinExistence type="inferred from homology"/>
<evidence type="ECO:0000259" key="5">
    <source>
        <dbReference type="SMART" id="SM00848"/>
    </source>
</evidence>
<name>U3KLW0_RABIT</name>
<dbReference type="GO" id="GO:0006508">
    <property type="term" value="P:proteolysis"/>
    <property type="evidence" value="ECO:0007669"/>
    <property type="project" value="InterPro"/>
</dbReference>
<dbReference type="PaxDb" id="9986-ENSOCUP00000026218"/>
<dbReference type="Ensembl" id="ENSOCUT00000033169.2">
    <property type="protein sequence ID" value="ENSOCUP00000026218.2"/>
    <property type="gene ID" value="ENSOCUG00000029172.2"/>
</dbReference>
<dbReference type="RefSeq" id="XP_008255787.1">
    <property type="nucleotide sequence ID" value="XM_008257565.3"/>
</dbReference>
<dbReference type="FunFam" id="3.90.70.10:FF:000332">
    <property type="entry name" value="Cathepsin L1"/>
    <property type="match status" value="1"/>
</dbReference>
<dbReference type="PANTHER" id="PTHR12411">
    <property type="entry name" value="CYSTEINE PROTEASE FAMILY C1-RELATED"/>
    <property type="match status" value="1"/>
</dbReference>
<dbReference type="InterPro" id="IPR013201">
    <property type="entry name" value="Prot_inhib_I29"/>
</dbReference>
<dbReference type="InterPro" id="IPR039417">
    <property type="entry name" value="Peptidase_C1A_papain-like"/>
</dbReference>
<reference evidence="6 7" key="1">
    <citation type="journal article" date="2011" name="Nature">
        <title>A high-resolution map of human evolutionary constraint using 29 mammals.</title>
        <authorList>
            <person name="Lindblad-Toh K."/>
            <person name="Garber M."/>
            <person name="Zuk O."/>
            <person name="Lin M.F."/>
            <person name="Parker B.J."/>
            <person name="Washietl S."/>
            <person name="Kheradpour P."/>
            <person name="Ernst J."/>
            <person name="Jordan G."/>
            <person name="Mauceli E."/>
            <person name="Ward L.D."/>
            <person name="Lowe C.B."/>
            <person name="Holloway A.K."/>
            <person name="Clamp M."/>
            <person name="Gnerre S."/>
            <person name="Alfoldi J."/>
            <person name="Beal K."/>
            <person name="Chang J."/>
            <person name="Clawson H."/>
            <person name="Cuff J."/>
            <person name="Di Palma F."/>
            <person name="Fitzgerald S."/>
            <person name="Flicek P."/>
            <person name="Guttman M."/>
            <person name="Hubisz M.J."/>
            <person name="Jaffe D.B."/>
            <person name="Jungreis I."/>
            <person name="Kent W.J."/>
            <person name="Kostka D."/>
            <person name="Lara M."/>
            <person name="Martins A.L."/>
            <person name="Massingham T."/>
            <person name="Moltke I."/>
            <person name="Raney B.J."/>
            <person name="Rasmussen M.D."/>
            <person name="Robinson J."/>
            <person name="Stark A."/>
            <person name="Vilella A.J."/>
            <person name="Wen J."/>
            <person name="Xie X."/>
            <person name="Zody M.C."/>
            <person name="Baldwin J."/>
            <person name="Bloom T."/>
            <person name="Chin C.W."/>
            <person name="Heiman D."/>
            <person name="Nicol R."/>
            <person name="Nusbaum C."/>
            <person name="Young S."/>
            <person name="Wilkinson J."/>
            <person name="Worley K.C."/>
            <person name="Kovar C.L."/>
            <person name="Muzny D.M."/>
            <person name="Gibbs R.A."/>
            <person name="Cree A."/>
            <person name="Dihn H.H."/>
            <person name="Fowler G."/>
            <person name="Jhangiani S."/>
            <person name="Joshi V."/>
            <person name="Lee S."/>
            <person name="Lewis L.R."/>
            <person name="Nazareth L.V."/>
            <person name="Okwuonu G."/>
            <person name="Santibanez J."/>
            <person name="Warren W.C."/>
            <person name="Mardis E.R."/>
            <person name="Weinstock G.M."/>
            <person name="Wilson R.K."/>
            <person name="Delehaunty K."/>
            <person name="Dooling D."/>
            <person name="Fronik C."/>
            <person name="Fulton L."/>
            <person name="Fulton B."/>
            <person name="Graves T."/>
            <person name="Minx P."/>
            <person name="Sodergren E."/>
            <person name="Birney E."/>
            <person name="Margulies E.H."/>
            <person name="Herrero J."/>
            <person name="Green E.D."/>
            <person name="Haussler D."/>
            <person name="Siepel A."/>
            <person name="Goldman N."/>
            <person name="Pollard K.S."/>
            <person name="Pedersen J.S."/>
            <person name="Lander E.S."/>
            <person name="Kellis M."/>
        </authorList>
    </citation>
    <scope>NUCLEOTIDE SEQUENCE [LARGE SCALE GENOMIC DNA]</scope>
    <source>
        <strain evidence="6 7">Thorbecke inbred</strain>
    </source>
</reference>
<dbReference type="SUPFAM" id="SSF54001">
    <property type="entry name" value="Cysteine proteinases"/>
    <property type="match status" value="1"/>
</dbReference>
<feature type="chain" id="PRO_5023877849" description="Cathepsin L" evidence="3">
    <location>
        <begin position="18"/>
        <end position="344"/>
    </location>
</feature>
<dbReference type="STRING" id="9986.ENSOCUP00000026218"/>
<keyword evidence="3" id="KW-0732">Signal</keyword>
<dbReference type="InterPro" id="IPR025661">
    <property type="entry name" value="Pept_asp_AS"/>
</dbReference>
<accession>U3KLW0</accession>
<comment type="similarity">
    <text evidence="1">Belongs to the peptidase C1 family.</text>
</comment>
<evidence type="ECO:0000256" key="2">
    <source>
        <dbReference type="ARBA" id="ARBA00023157"/>
    </source>
</evidence>
<dbReference type="SMART" id="SM00848">
    <property type="entry name" value="Inhibitor_I29"/>
    <property type="match status" value="1"/>
</dbReference>
<dbReference type="CDD" id="cd02248">
    <property type="entry name" value="Peptidase_C1A"/>
    <property type="match status" value="1"/>
</dbReference>
<dbReference type="Proteomes" id="UP000001811">
    <property type="component" value="Chromosome 1"/>
</dbReference>
<dbReference type="InterPro" id="IPR013128">
    <property type="entry name" value="Peptidase_C1A"/>
</dbReference>
<dbReference type="eggNOG" id="KOG1543">
    <property type="taxonomic scope" value="Eukaryota"/>
</dbReference>
<dbReference type="Pfam" id="PF00112">
    <property type="entry name" value="Peptidase_C1"/>
    <property type="match status" value="1"/>
</dbReference>
<sequence>MHLPLFLAVLCSGMISAAPTPDHSLDTRWRQWLAAHKRRYGVREEEWRRAVWEKNMQMIEKHNREYSQGKHGFTMAMNAYGDMTNEEFRLMMNGFENQNHKRGEEFHNSLLFKIPAFLDWRERGYVTPVKNQELCGSSWAFSATGALEGQMFRKTGRLVSLSEQNLVDCSWPQGNQGCSGGLMDYAFQYVKDNRGLDSEESYPYEQRKGSCKYNPRFSAANVTGFVDVSKDEKALMEAVATVGPVSVGIATTPESFLFYEGGIYYDPKCSSENVNHAVLVVGYGFEEVGSKNNKYWLIKNSWGKDWGMGGYMKMAKDQNNHCGIATAASYPLCESMDGAEEGLD</sequence>
<dbReference type="EMBL" id="AAGW02058159">
    <property type="status" value="NOT_ANNOTATED_CDS"/>
    <property type="molecule type" value="Genomic_DNA"/>
</dbReference>
<dbReference type="KEGG" id="ocu:100344030"/>
<evidence type="ECO:0000256" key="1">
    <source>
        <dbReference type="ARBA" id="ARBA00008455"/>
    </source>
</evidence>
<dbReference type="Gene3D" id="3.90.70.10">
    <property type="entry name" value="Cysteine proteinases"/>
    <property type="match status" value="1"/>
</dbReference>
<dbReference type="PROSITE" id="PS00639">
    <property type="entry name" value="THIOL_PROTEASE_HIS"/>
    <property type="match status" value="1"/>
</dbReference>
<dbReference type="SMART" id="SM00645">
    <property type="entry name" value="Pept_C1"/>
    <property type="match status" value="1"/>
</dbReference>
<keyword evidence="2" id="KW-1015">Disulfide bond</keyword>
<dbReference type="GeneID" id="100344030"/>
<dbReference type="InterPro" id="IPR038765">
    <property type="entry name" value="Papain-like_cys_pep_sf"/>
</dbReference>
<evidence type="ECO:0000259" key="4">
    <source>
        <dbReference type="SMART" id="SM00645"/>
    </source>
</evidence>
<gene>
    <name evidence="6" type="primary">LOC100344030</name>
</gene>
<dbReference type="HOGENOM" id="CLU_012184_1_2_1"/>
<reference evidence="6" key="3">
    <citation type="submission" date="2025-09" db="UniProtKB">
        <authorList>
            <consortium name="Ensembl"/>
        </authorList>
    </citation>
    <scope>IDENTIFICATION</scope>
    <source>
        <strain evidence="6">Thorbecke</strain>
    </source>
</reference>
<dbReference type="RefSeq" id="XP_008255776.1">
    <property type="nucleotide sequence ID" value="XM_008257554.3"/>
</dbReference>
<feature type="signal peptide" evidence="3">
    <location>
        <begin position="1"/>
        <end position="17"/>
    </location>
</feature>
<feature type="domain" description="Cathepsin propeptide inhibitor" evidence="5">
    <location>
        <begin position="29"/>
        <end position="88"/>
    </location>
</feature>
<evidence type="ECO:0008006" key="8">
    <source>
        <dbReference type="Google" id="ProtNLM"/>
    </source>
</evidence>
<dbReference type="InterPro" id="IPR000668">
    <property type="entry name" value="Peptidase_C1A_C"/>
</dbReference>
<evidence type="ECO:0000313" key="7">
    <source>
        <dbReference type="Proteomes" id="UP000001811"/>
    </source>
</evidence>
<dbReference type="PRINTS" id="PR00705">
    <property type="entry name" value="PAPAIN"/>
</dbReference>
<protein>
    <recommendedName>
        <fullName evidence="8">Cathepsin L</fullName>
    </recommendedName>
</protein>
<keyword evidence="7" id="KW-1185">Reference proteome</keyword>
<dbReference type="GO" id="GO:0008234">
    <property type="term" value="F:cysteine-type peptidase activity"/>
    <property type="evidence" value="ECO:0007669"/>
    <property type="project" value="InterPro"/>
</dbReference>
<dbReference type="Bgee" id="ENSOCUG00000029172">
    <property type="expression patterns" value="Expressed in testis and 3 other cell types or tissues"/>
</dbReference>
<dbReference type="AlphaFoldDB" id="U3KLW0"/>
<dbReference type="RefSeq" id="XP_002708302.1">
    <property type="nucleotide sequence ID" value="XM_002708256.4"/>
</dbReference>
<evidence type="ECO:0000256" key="3">
    <source>
        <dbReference type="SAM" id="SignalP"/>
    </source>
</evidence>
<reference evidence="6" key="2">
    <citation type="submission" date="2025-08" db="UniProtKB">
        <authorList>
            <consortium name="Ensembl"/>
        </authorList>
    </citation>
    <scope>IDENTIFICATION</scope>
    <source>
        <strain evidence="6">Thorbecke</strain>
    </source>
</reference>
<dbReference type="GeneTree" id="ENSGT00940000154367"/>
<dbReference type="InterPro" id="IPR025660">
    <property type="entry name" value="Pept_his_AS"/>
</dbReference>
<dbReference type="PROSITE" id="PS00640">
    <property type="entry name" value="THIOL_PROTEASE_ASN"/>
    <property type="match status" value="1"/>
</dbReference>
<dbReference type="SMR" id="U3KLW0"/>
<dbReference type="Pfam" id="PF08246">
    <property type="entry name" value="Inhibitor_I29"/>
    <property type="match status" value="1"/>
</dbReference>
<dbReference type="InParanoid" id="U3KLW0"/>